<accession>A0A2G9HLN3</accession>
<name>A0A2G9HLN3_9LAMI</name>
<sequence length="72" mass="8645">MSNNSHLVTNPPQYVSLRIWNYKNEYESCKNLLREEHWSEKLPNSLHCGQSFKEFDEGRALEHKNVQQWLVL</sequence>
<gene>
    <name evidence="1" type="ORF">CDL12_08905</name>
</gene>
<dbReference type="EMBL" id="NKXS01001465">
    <property type="protein sequence ID" value="PIN18431.1"/>
    <property type="molecule type" value="Genomic_DNA"/>
</dbReference>
<organism evidence="1 2">
    <name type="scientific">Handroanthus impetiginosus</name>
    <dbReference type="NCBI Taxonomy" id="429701"/>
    <lineage>
        <taxon>Eukaryota</taxon>
        <taxon>Viridiplantae</taxon>
        <taxon>Streptophyta</taxon>
        <taxon>Embryophyta</taxon>
        <taxon>Tracheophyta</taxon>
        <taxon>Spermatophyta</taxon>
        <taxon>Magnoliopsida</taxon>
        <taxon>eudicotyledons</taxon>
        <taxon>Gunneridae</taxon>
        <taxon>Pentapetalae</taxon>
        <taxon>asterids</taxon>
        <taxon>lamiids</taxon>
        <taxon>Lamiales</taxon>
        <taxon>Bignoniaceae</taxon>
        <taxon>Crescentiina</taxon>
        <taxon>Tabebuia alliance</taxon>
        <taxon>Handroanthus</taxon>
    </lineage>
</organism>
<dbReference type="AlphaFoldDB" id="A0A2G9HLN3"/>
<dbReference type="Proteomes" id="UP000231279">
    <property type="component" value="Unassembled WGS sequence"/>
</dbReference>
<keyword evidence="2" id="KW-1185">Reference proteome</keyword>
<protein>
    <submittedName>
        <fullName evidence="1">Uncharacterized protein</fullName>
    </submittedName>
</protein>
<evidence type="ECO:0000313" key="1">
    <source>
        <dbReference type="EMBL" id="PIN18431.1"/>
    </source>
</evidence>
<comment type="caution">
    <text evidence="1">The sequence shown here is derived from an EMBL/GenBank/DDBJ whole genome shotgun (WGS) entry which is preliminary data.</text>
</comment>
<proteinExistence type="predicted"/>
<reference evidence="2" key="1">
    <citation type="journal article" date="2018" name="Gigascience">
        <title>Genome assembly of the Pink Ipe (Handroanthus impetiginosus, Bignoniaceae), a highly valued, ecologically keystone Neotropical timber forest tree.</title>
        <authorList>
            <person name="Silva-Junior O.B."/>
            <person name="Grattapaglia D."/>
            <person name="Novaes E."/>
            <person name="Collevatti R.G."/>
        </authorList>
    </citation>
    <scope>NUCLEOTIDE SEQUENCE [LARGE SCALE GENOMIC DNA]</scope>
    <source>
        <strain evidence="2">cv. UFG-1</strain>
    </source>
</reference>
<evidence type="ECO:0000313" key="2">
    <source>
        <dbReference type="Proteomes" id="UP000231279"/>
    </source>
</evidence>